<dbReference type="Proteomes" id="UP001146351">
    <property type="component" value="Unassembled WGS sequence"/>
</dbReference>
<reference evidence="2" key="2">
    <citation type="journal article" date="2023" name="IMA Fungus">
        <title>Comparative genomic study of the Penicillium genus elucidates a diverse pangenome and 15 lateral gene transfer events.</title>
        <authorList>
            <person name="Petersen C."/>
            <person name="Sorensen T."/>
            <person name="Nielsen M.R."/>
            <person name="Sondergaard T.E."/>
            <person name="Sorensen J.L."/>
            <person name="Fitzpatrick D.A."/>
            <person name="Frisvad J.C."/>
            <person name="Nielsen K.L."/>
        </authorList>
    </citation>
    <scope>NUCLEOTIDE SEQUENCE</scope>
    <source>
        <strain evidence="2">IBT 21917</strain>
    </source>
</reference>
<reference evidence="2" key="1">
    <citation type="submission" date="2022-11" db="EMBL/GenBank/DDBJ databases">
        <authorList>
            <person name="Petersen C."/>
        </authorList>
    </citation>
    <scope>NUCLEOTIDE SEQUENCE</scope>
    <source>
        <strain evidence="2">IBT 21917</strain>
    </source>
</reference>
<name>A0A9W9I219_9EURO</name>
<gene>
    <name evidence="2" type="ORF">N7492_007465</name>
</gene>
<evidence type="ECO:0000256" key="1">
    <source>
        <dbReference type="SAM" id="MobiDB-lite"/>
    </source>
</evidence>
<feature type="region of interest" description="Disordered" evidence="1">
    <location>
        <begin position="50"/>
        <end position="82"/>
    </location>
</feature>
<keyword evidence="3" id="KW-1185">Reference proteome</keyword>
<dbReference type="EMBL" id="JAPQKO010000005">
    <property type="protein sequence ID" value="KAJ5162073.1"/>
    <property type="molecule type" value="Genomic_DNA"/>
</dbReference>
<feature type="compositionally biased region" description="Polar residues" evidence="1">
    <location>
        <begin position="1"/>
        <end position="13"/>
    </location>
</feature>
<dbReference type="AlphaFoldDB" id="A0A9W9I219"/>
<comment type="caution">
    <text evidence="2">The sequence shown here is derived from an EMBL/GenBank/DDBJ whole genome shotgun (WGS) entry which is preliminary data.</text>
</comment>
<feature type="region of interest" description="Disordered" evidence="1">
    <location>
        <begin position="1"/>
        <end position="30"/>
    </location>
</feature>
<evidence type="ECO:0000313" key="3">
    <source>
        <dbReference type="Proteomes" id="UP001146351"/>
    </source>
</evidence>
<organism evidence="2 3">
    <name type="scientific">Penicillium capsulatum</name>
    <dbReference type="NCBI Taxonomy" id="69766"/>
    <lineage>
        <taxon>Eukaryota</taxon>
        <taxon>Fungi</taxon>
        <taxon>Dikarya</taxon>
        <taxon>Ascomycota</taxon>
        <taxon>Pezizomycotina</taxon>
        <taxon>Eurotiomycetes</taxon>
        <taxon>Eurotiomycetidae</taxon>
        <taxon>Eurotiales</taxon>
        <taxon>Aspergillaceae</taxon>
        <taxon>Penicillium</taxon>
    </lineage>
</organism>
<sequence>MGSAGGISNTSRDLVSDEGTRLPPGPVPSSSIAAVGHQIALRDACDFANGLYKDGGGGRGTRVRSITDSRRSDSVASGYQVL</sequence>
<accession>A0A9W9I219</accession>
<proteinExistence type="predicted"/>
<evidence type="ECO:0000313" key="2">
    <source>
        <dbReference type="EMBL" id="KAJ5162073.1"/>
    </source>
</evidence>
<protein>
    <submittedName>
        <fullName evidence="2">Uncharacterized protein</fullName>
    </submittedName>
</protein>